<dbReference type="Proteomes" id="UP000060487">
    <property type="component" value="Unassembled WGS sequence"/>
</dbReference>
<reference evidence="3 4" key="1">
    <citation type="submission" date="2015-11" db="EMBL/GenBank/DDBJ databases">
        <authorList>
            <person name="Lin W."/>
        </authorList>
    </citation>
    <scope>NUCLEOTIDE SEQUENCE [LARGE SCALE GENOMIC DNA]</scope>
    <source>
        <strain evidence="3 4">HCH-1</strain>
    </source>
</reference>
<comment type="caution">
    <text evidence="3">The sequence shown here is derived from an EMBL/GenBank/DDBJ whole genome shotgun (WGS) entry which is preliminary data.</text>
</comment>
<sequence length="378" mass="42087">MIREDFLPLARPVVGPDEIAAVTEVLKSGMWTTGPKVAEFEREFSAYLNAEGGVHTVALNSCTSGLYLSLLALGIGAGDEVIVPTWTFAATAHVVEWAGAKPVLCDIEEDSLNIDVQKAERLITENTKAIIPVHIAGYPCDMDAVASLAEQYDIFVIEDAAHAVGTKYFGQKIGNLSDITTFSFYATKNLAMGEGGLAASKDERLIEKIRKLSYFGINKEAFKRYEKRGTWFYDIEALGYKCNLDSMHAAVGLVQLRKLDAMNERRRAIAAAYKKGLSRRLTFTKDSDEHFHTYHLFPVLIPSSMDRDTLITGLRDRNIGTSVHFRPLHLHSHYRLAAEKFPVAERLFPRVLSLPMFSSMTDEDIDYVITNINELVGS</sequence>
<proteinExistence type="inferred from homology"/>
<comment type="similarity">
    <text evidence="1 2">Belongs to the DegT/DnrJ/EryC1 family.</text>
</comment>
<evidence type="ECO:0000256" key="2">
    <source>
        <dbReference type="RuleBase" id="RU004508"/>
    </source>
</evidence>
<dbReference type="CDD" id="cd00616">
    <property type="entry name" value="AHBA_syn"/>
    <property type="match status" value="1"/>
</dbReference>
<dbReference type="PANTHER" id="PTHR30244:SF34">
    <property type="entry name" value="DTDP-4-AMINO-4,6-DIDEOXYGALACTOSE TRANSAMINASE"/>
    <property type="match status" value="1"/>
</dbReference>
<dbReference type="GO" id="GO:0099620">
    <property type="term" value="F:UDP-4-amino-4-deoxy-L-arabinose aminotransferase"/>
    <property type="evidence" value="ECO:0007669"/>
    <property type="project" value="UniProtKB-EC"/>
</dbReference>
<dbReference type="Gene3D" id="3.40.640.10">
    <property type="entry name" value="Type I PLP-dependent aspartate aminotransferase-like (Major domain)"/>
    <property type="match status" value="1"/>
</dbReference>
<dbReference type="InterPro" id="IPR015421">
    <property type="entry name" value="PyrdxlP-dep_Trfase_major"/>
</dbReference>
<dbReference type="PANTHER" id="PTHR30244">
    <property type="entry name" value="TRANSAMINASE"/>
    <property type="match status" value="1"/>
</dbReference>
<dbReference type="Pfam" id="PF01041">
    <property type="entry name" value="DegT_DnrJ_EryC1"/>
    <property type="match status" value="1"/>
</dbReference>
<dbReference type="InterPro" id="IPR000653">
    <property type="entry name" value="DegT/StrS_aminotransferase"/>
</dbReference>
<evidence type="ECO:0000313" key="4">
    <source>
        <dbReference type="Proteomes" id="UP000060487"/>
    </source>
</evidence>
<keyword evidence="4" id="KW-1185">Reference proteome</keyword>
<dbReference type="EMBL" id="LNQR01000117">
    <property type="protein sequence ID" value="KWT78305.1"/>
    <property type="molecule type" value="Genomic_DNA"/>
</dbReference>
<keyword evidence="3" id="KW-0032">Aminotransferase</keyword>
<protein>
    <submittedName>
        <fullName evidence="3">UDP-4-amino-4-deoxy-L-arabinose--oxoglutarate aminotransferase</fullName>
        <ecNumber evidence="3">2.6.1.87</ecNumber>
    </submittedName>
</protein>
<keyword evidence="2" id="KW-0663">Pyridoxal phosphate</keyword>
<dbReference type="SUPFAM" id="SSF53383">
    <property type="entry name" value="PLP-dependent transferases"/>
    <property type="match status" value="1"/>
</dbReference>
<dbReference type="Gene3D" id="3.90.1150.10">
    <property type="entry name" value="Aspartate Aminotransferase, domain 1"/>
    <property type="match status" value="1"/>
</dbReference>
<dbReference type="EC" id="2.6.1.87" evidence="3"/>
<organism evidence="3 4">
    <name type="scientific">Candidatus Magnetominusculus xianensis</name>
    <dbReference type="NCBI Taxonomy" id="1748249"/>
    <lineage>
        <taxon>Bacteria</taxon>
        <taxon>Pseudomonadati</taxon>
        <taxon>Nitrospirota</taxon>
        <taxon>Nitrospiria</taxon>
        <taxon>Nitrospirales</taxon>
        <taxon>Nitrospiraceae</taxon>
        <taxon>Candidatus Magnetominusculus</taxon>
    </lineage>
</organism>
<accession>A0ABR5SDE9</accession>
<evidence type="ECO:0000256" key="1">
    <source>
        <dbReference type="ARBA" id="ARBA00037999"/>
    </source>
</evidence>
<dbReference type="InterPro" id="IPR015422">
    <property type="entry name" value="PyrdxlP-dep_Trfase_small"/>
</dbReference>
<gene>
    <name evidence="3" type="ORF">ASN18_2910</name>
</gene>
<evidence type="ECO:0000313" key="3">
    <source>
        <dbReference type="EMBL" id="KWT78305.1"/>
    </source>
</evidence>
<dbReference type="PIRSF" id="PIRSF000390">
    <property type="entry name" value="PLP_StrS"/>
    <property type="match status" value="1"/>
</dbReference>
<dbReference type="RefSeq" id="WP_085053528.1">
    <property type="nucleotide sequence ID" value="NZ_LNQR01000117.1"/>
</dbReference>
<keyword evidence="3" id="KW-0808">Transferase</keyword>
<name>A0ABR5SDE9_9BACT</name>
<dbReference type="InterPro" id="IPR015424">
    <property type="entry name" value="PyrdxlP-dep_Trfase"/>
</dbReference>